<dbReference type="SUPFAM" id="SSF53335">
    <property type="entry name" value="S-adenosyl-L-methionine-dependent methyltransferases"/>
    <property type="match status" value="1"/>
</dbReference>
<organism evidence="5 6">
    <name type="scientific">Papaver somniferum</name>
    <name type="common">Opium poppy</name>
    <dbReference type="NCBI Taxonomy" id="3469"/>
    <lineage>
        <taxon>Eukaryota</taxon>
        <taxon>Viridiplantae</taxon>
        <taxon>Streptophyta</taxon>
        <taxon>Embryophyta</taxon>
        <taxon>Tracheophyta</taxon>
        <taxon>Spermatophyta</taxon>
        <taxon>Magnoliopsida</taxon>
        <taxon>Ranunculales</taxon>
        <taxon>Papaveraceae</taxon>
        <taxon>Papaveroideae</taxon>
        <taxon>Papaver</taxon>
    </lineage>
</organism>
<gene>
    <name evidence="5" type="ORF">C5167_041126</name>
</gene>
<reference evidence="5 6" key="1">
    <citation type="journal article" date="2018" name="Science">
        <title>The opium poppy genome and morphinan production.</title>
        <authorList>
            <person name="Guo L."/>
            <person name="Winzer T."/>
            <person name="Yang X."/>
            <person name="Li Y."/>
            <person name="Ning Z."/>
            <person name="He Z."/>
            <person name="Teodor R."/>
            <person name="Lu Y."/>
            <person name="Bowser T.A."/>
            <person name="Graham I.A."/>
            <person name="Ye K."/>
        </authorList>
    </citation>
    <scope>NUCLEOTIDE SEQUENCE [LARGE SCALE GENOMIC DNA]</scope>
    <source>
        <strain evidence="6">cv. HN1</strain>
        <tissue evidence="5">Leaves</tissue>
    </source>
</reference>
<dbReference type="Gene3D" id="3.40.50.150">
    <property type="entry name" value="Vaccinia Virus protein VP39"/>
    <property type="match status" value="1"/>
</dbReference>
<evidence type="ECO:0000256" key="2">
    <source>
        <dbReference type="ARBA" id="ARBA00022679"/>
    </source>
</evidence>
<protein>
    <recommendedName>
        <fullName evidence="4">O-methyltransferase C-terminal domain-containing protein</fullName>
    </recommendedName>
</protein>
<dbReference type="GO" id="GO:0032259">
    <property type="term" value="P:methylation"/>
    <property type="evidence" value="ECO:0007669"/>
    <property type="project" value="UniProtKB-KW"/>
</dbReference>
<keyword evidence="6" id="KW-1185">Reference proteome</keyword>
<dbReference type="OMA" id="FAKIPHE"/>
<dbReference type="PROSITE" id="PS51683">
    <property type="entry name" value="SAM_OMT_II"/>
    <property type="match status" value="1"/>
</dbReference>
<dbReference type="EMBL" id="CM010715">
    <property type="protein sequence ID" value="RZC48176.1"/>
    <property type="molecule type" value="Genomic_DNA"/>
</dbReference>
<dbReference type="GO" id="GO:0008171">
    <property type="term" value="F:O-methyltransferase activity"/>
    <property type="evidence" value="ECO:0007669"/>
    <property type="project" value="InterPro"/>
</dbReference>
<evidence type="ECO:0000313" key="6">
    <source>
        <dbReference type="Proteomes" id="UP000316621"/>
    </source>
</evidence>
<dbReference type="InterPro" id="IPR001077">
    <property type="entry name" value="COMT_C"/>
</dbReference>
<evidence type="ECO:0000256" key="3">
    <source>
        <dbReference type="ARBA" id="ARBA00022691"/>
    </source>
</evidence>
<evidence type="ECO:0000256" key="1">
    <source>
        <dbReference type="ARBA" id="ARBA00022603"/>
    </source>
</evidence>
<feature type="domain" description="O-methyltransferase C-terminal" evidence="4">
    <location>
        <begin position="5"/>
        <end position="88"/>
    </location>
</feature>
<dbReference type="PANTHER" id="PTHR11746">
    <property type="entry name" value="O-METHYLTRANSFERASE"/>
    <property type="match status" value="1"/>
</dbReference>
<sequence length="98" mass="10495">MRCTAEIIINAVLIKYKDGFNGIESLVDVGGGTGTMITEIVKPNPHIKGINFDLPHVVSTAPEQQGVEHVGGDMFVHISEADAVVMKKGPEGFQTFNS</sequence>
<evidence type="ECO:0000259" key="4">
    <source>
        <dbReference type="Pfam" id="PF00891"/>
    </source>
</evidence>
<keyword evidence="3" id="KW-0949">S-adenosyl-L-methionine</keyword>
<dbReference type="Pfam" id="PF00891">
    <property type="entry name" value="Methyltransf_2"/>
    <property type="match status" value="1"/>
</dbReference>
<name>A0A4Y7IJB0_PAPSO</name>
<dbReference type="InterPro" id="IPR029063">
    <property type="entry name" value="SAM-dependent_MTases_sf"/>
</dbReference>
<dbReference type="AlphaFoldDB" id="A0A4Y7IJB0"/>
<accession>A0A4Y7IJB0</accession>
<dbReference type="STRING" id="3469.A0A4Y7IJB0"/>
<dbReference type="Gramene" id="RZC48176">
    <property type="protein sequence ID" value="RZC48176"/>
    <property type="gene ID" value="C5167_041126"/>
</dbReference>
<proteinExistence type="predicted"/>
<dbReference type="InterPro" id="IPR016461">
    <property type="entry name" value="COMT-like"/>
</dbReference>
<dbReference type="Proteomes" id="UP000316621">
    <property type="component" value="Chromosome 1"/>
</dbReference>
<keyword evidence="2" id="KW-0808">Transferase</keyword>
<keyword evidence="1" id="KW-0489">Methyltransferase</keyword>
<evidence type="ECO:0000313" key="5">
    <source>
        <dbReference type="EMBL" id="RZC48176.1"/>
    </source>
</evidence>